<evidence type="ECO:0000313" key="2">
    <source>
        <dbReference type="EMBL" id="NXL91442.1"/>
    </source>
</evidence>
<keyword evidence="3" id="KW-1185">Reference proteome</keyword>
<evidence type="ECO:0000259" key="1">
    <source>
        <dbReference type="Pfam" id="PF02197"/>
    </source>
</evidence>
<reference evidence="2 3" key="1">
    <citation type="submission" date="2019-09" db="EMBL/GenBank/DDBJ databases">
        <title>Bird 10,000 Genomes (B10K) Project - Family phase.</title>
        <authorList>
            <person name="Zhang G."/>
        </authorList>
    </citation>
    <scope>NUCLEOTIDE SEQUENCE [LARGE SCALE GENOMIC DNA]</scope>
    <source>
        <strain evidence="2">B10K-DU-001-39</strain>
        <tissue evidence="2">Muscle</tissue>
    </source>
</reference>
<accession>A0A7L0WMQ9</accession>
<dbReference type="InterPro" id="IPR038848">
    <property type="entry name" value="CABYR"/>
</dbReference>
<dbReference type="AlphaFoldDB" id="A0A7L0WMQ9"/>
<dbReference type="PANTHER" id="PTHR15494:SF0">
    <property type="entry name" value="CALCIUM-BINDING TYROSINE PHOSPHORYLATION-REGULATED PROTEIN"/>
    <property type="match status" value="1"/>
</dbReference>
<dbReference type="Gene3D" id="1.20.890.10">
    <property type="entry name" value="cAMP-dependent protein kinase regulatory subunit, dimerization-anchoring domain"/>
    <property type="match status" value="1"/>
</dbReference>
<organism evidence="2 3">
    <name type="scientific">Alectura lathami</name>
    <name type="common">Australian brush turkey</name>
    <dbReference type="NCBI Taxonomy" id="81907"/>
    <lineage>
        <taxon>Eukaryota</taxon>
        <taxon>Metazoa</taxon>
        <taxon>Chordata</taxon>
        <taxon>Craniata</taxon>
        <taxon>Vertebrata</taxon>
        <taxon>Euteleostomi</taxon>
        <taxon>Archelosauria</taxon>
        <taxon>Archosauria</taxon>
        <taxon>Dinosauria</taxon>
        <taxon>Saurischia</taxon>
        <taxon>Theropoda</taxon>
        <taxon>Coelurosauria</taxon>
        <taxon>Aves</taxon>
        <taxon>Neognathae</taxon>
        <taxon>Galloanserae</taxon>
        <taxon>Galliformes</taxon>
        <taxon>Megapodiidae</taxon>
        <taxon>Alectura</taxon>
    </lineage>
</organism>
<dbReference type="OrthoDB" id="252964at2759"/>
<dbReference type="EMBL" id="VXAV01008072">
    <property type="protein sequence ID" value="NXL91442.1"/>
    <property type="molecule type" value="Genomic_DNA"/>
</dbReference>
<comment type="caution">
    <text evidence="2">The sequence shown here is derived from an EMBL/GenBank/DDBJ whole genome shotgun (WGS) entry which is preliminary data.</text>
</comment>
<dbReference type="InterPro" id="IPR003117">
    <property type="entry name" value="cAMP_dep_PK_reg_su_I/II_a/b"/>
</dbReference>
<proteinExistence type="predicted"/>
<dbReference type="Pfam" id="PF02197">
    <property type="entry name" value="RIIa"/>
    <property type="match status" value="1"/>
</dbReference>
<feature type="non-terminal residue" evidence="2">
    <location>
        <position position="207"/>
    </location>
</feature>
<dbReference type="GO" id="GO:0035686">
    <property type="term" value="C:sperm fibrous sheath"/>
    <property type="evidence" value="ECO:0007669"/>
    <property type="project" value="TreeGrafter"/>
</dbReference>
<dbReference type="InterPro" id="IPR047579">
    <property type="entry name" value="DD_CABYR_SP17"/>
</dbReference>
<dbReference type="PANTHER" id="PTHR15494">
    <property type="entry name" value="CALCIUM-BINDING TYROSINE PHOSPHORYLATION-REGULATED PROTEIN"/>
    <property type="match status" value="1"/>
</dbReference>
<dbReference type="CDD" id="cd12100">
    <property type="entry name" value="DD_CABYR_SP17"/>
    <property type="match status" value="1"/>
</dbReference>
<dbReference type="SUPFAM" id="SSF47391">
    <property type="entry name" value="Dimerization-anchoring domain of cAMP-dependent PK regulatory subunit"/>
    <property type="match status" value="1"/>
</dbReference>
<evidence type="ECO:0000313" key="3">
    <source>
        <dbReference type="Proteomes" id="UP000562322"/>
    </source>
</evidence>
<sequence>DVLSCLKPLLEGVSRAVIKYEPEDVAEFVAFYFQELIDFPKENSNLELTEVIEKFDLEHETLDDPQRREACTDAGEDDLEDIATKYSSKMTQYPSKISVTAVSGPTGPDGASSLERAELVYVPADPALLAAHVLGNSNSVYFVWDVATTVQSLWEAEASRSQLEVQCCSSVTGQLARSGSQADVATNGINQVCSAPLQEEPSPLPPP</sequence>
<feature type="non-terminal residue" evidence="2">
    <location>
        <position position="1"/>
    </location>
</feature>
<dbReference type="GO" id="GO:0005509">
    <property type="term" value="F:calcium ion binding"/>
    <property type="evidence" value="ECO:0007669"/>
    <property type="project" value="InterPro"/>
</dbReference>
<dbReference type="GO" id="GO:0005737">
    <property type="term" value="C:cytoplasm"/>
    <property type="evidence" value="ECO:0007669"/>
    <property type="project" value="TreeGrafter"/>
</dbReference>
<name>A0A7L0WMQ9_ALELA</name>
<dbReference type="Proteomes" id="UP000562322">
    <property type="component" value="Unassembled WGS sequence"/>
</dbReference>
<protein>
    <submittedName>
        <fullName evidence="2">CABYR protein</fullName>
    </submittedName>
</protein>
<dbReference type="GO" id="GO:0048240">
    <property type="term" value="P:sperm capacitation"/>
    <property type="evidence" value="ECO:0007669"/>
    <property type="project" value="InterPro"/>
</dbReference>
<gene>
    <name evidence="2" type="primary">Cabyr</name>
    <name evidence="2" type="ORF">ALELAT_R08888</name>
</gene>
<feature type="domain" description="RIIa" evidence="1">
    <location>
        <begin position="6"/>
        <end position="36"/>
    </location>
</feature>